<evidence type="ECO:0000313" key="2">
    <source>
        <dbReference type="EMBL" id="KAH0812676.1"/>
    </source>
</evidence>
<name>A0A8J6LGU3_TENMO</name>
<dbReference type="EMBL" id="JABDTM020025862">
    <property type="protein sequence ID" value="KAH0812676.1"/>
    <property type="molecule type" value="Genomic_DNA"/>
</dbReference>
<keyword evidence="3" id="KW-1185">Reference proteome</keyword>
<feature type="compositionally biased region" description="Basic residues" evidence="1">
    <location>
        <begin position="561"/>
        <end position="573"/>
    </location>
</feature>
<dbReference type="PANTHER" id="PTHR47735:SF14">
    <property type="entry name" value="POTASSIUM VOLTAGE-GATED CHANNEL SUBFAMILY KQT MEMBER 1"/>
    <property type="match status" value="1"/>
</dbReference>
<dbReference type="AlphaFoldDB" id="A0A8J6LGU3"/>
<feature type="compositionally biased region" description="Acidic residues" evidence="1">
    <location>
        <begin position="413"/>
        <end position="424"/>
    </location>
</feature>
<dbReference type="Proteomes" id="UP000719412">
    <property type="component" value="Unassembled WGS sequence"/>
</dbReference>
<sequence length="590" mass="66181">MLAEEIRGIVECSRLRPEMRRQNGIGNVVGFAARAGAQDTDRAELRAINNVASRLTEACCMQSPRDLISPRRFPLCQIRPNNNGIDRAIALLSIVGKNRVIFGLVAPPLRPDPPPIDQRISNNNGCRVFQVRPIRTTMPHLGVSFPESLDMALDEQQKLLNTGGRSQLSVTIVEVGGTPQPSPLSDRSSQQLLETPLDSGFEGSPVDSFVTFAAPSTTCCQGLNAASLLIESPPKWGDAARYASRQHRKIAGRATFQGQVYNFLERPDNWKCFVYHIVVDSRPPGARSQMLSLVMFRDMNRSEQESLYRTSRKLSLVPIGGHFDGRREEPADDLVLSVLKSPVNHVSRDDDAAEKQHSEEEECSERLPFLQRLRGHRVPRFGEAHHKRVPTPLKRKQRFGRNHKAKDVVQQEDVVDEEDDDVEAPSDAPRGVPDPYYPIYLPIDQAFKAKYVFHHKKGKTCQERTYVFLEHPGGWLCFIYHFTVCCYISVLTTPTDQKELLTPGTVAAPPPSPNGSCITYFVNRRPISRPVSLPPPRLDTPTTWSSRIRREISGRDLLVRHPPRSAINHRSHATSRVSGTVPLRSNEKMA</sequence>
<protein>
    <submittedName>
        <fullName evidence="2">Uncharacterized protein</fullName>
    </submittedName>
</protein>
<feature type="compositionally biased region" description="Basic and acidic residues" evidence="1">
    <location>
        <begin position="346"/>
        <end position="358"/>
    </location>
</feature>
<dbReference type="GO" id="GO:0005249">
    <property type="term" value="F:voltage-gated potassium channel activity"/>
    <property type="evidence" value="ECO:0007669"/>
    <property type="project" value="InterPro"/>
</dbReference>
<comment type="caution">
    <text evidence="2">The sequence shown here is derived from an EMBL/GenBank/DDBJ whole genome shotgun (WGS) entry which is preliminary data.</text>
</comment>
<proteinExistence type="predicted"/>
<dbReference type="InterPro" id="IPR003937">
    <property type="entry name" value="K_chnl_volt-dep_KCNQ"/>
</dbReference>
<dbReference type="GO" id="GO:0008076">
    <property type="term" value="C:voltage-gated potassium channel complex"/>
    <property type="evidence" value="ECO:0007669"/>
    <property type="project" value="TreeGrafter"/>
</dbReference>
<organism evidence="2 3">
    <name type="scientific">Tenebrio molitor</name>
    <name type="common">Yellow mealworm beetle</name>
    <dbReference type="NCBI Taxonomy" id="7067"/>
    <lineage>
        <taxon>Eukaryota</taxon>
        <taxon>Metazoa</taxon>
        <taxon>Ecdysozoa</taxon>
        <taxon>Arthropoda</taxon>
        <taxon>Hexapoda</taxon>
        <taxon>Insecta</taxon>
        <taxon>Pterygota</taxon>
        <taxon>Neoptera</taxon>
        <taxon>Endopterygota</taxon>
        <taxon>Coleoptera</taxon>
        <taxon>Polyphaga</taxon>
        <taxon>Cucujiformia</taxon>
        <taxon>Tenebrionidae</taxon>
        <taxon>Tenebrio</taxon>
    </lineage>
</organism>
<reference evidence="2" key="1">
    <citation type="journal article" date="2020" name="J Insects Food Feed">
        <title>The yellow mealworm (Tenebrio molitor) genome: a resource for the emerging insects as food and feed industry.</title>
        <authorList>
            <person name="Eriksson T."/>
            <person name="Andere A."/>
            <person name="Kelstrup H."/>
            <person name="Emery V."/>
            <person name="Picard C."/>
        </authorList>
    </citation>
    <scope>NUCLEOTIDE SEQUENCE</scope>
    <source>
        <strain evidence="2">Stoneville</strain>
        <tissue evidence="2">Whole head</tissue>
    </source>
</reference>
<feature type="region of interest" description="Disordered" evidence="1">
    <location>
        <begin position="395"/>
        <end position="431"/>
    </location>
</feature>
<reference evidence="2" key="2">
    <citation type="submission" date="2021-08" db="EMBL/GenBank/DDBJ databases">
        <authorList>
            <person name="Eriksson T."/>
        </authorList>
    </citation>
    <scope>NUCLEOTIDE SEQUENCE</scope>
    <source>
        <strain evidence="2">Stoneville</strain>
        <tissue evidence="2">Whole head</tissue>
    </source>
</reference>
<feature type="compositionally biased region" description="Basic residues" evidence="1">
    <location>
        <begin position="395"/>
        <end position="404"/>
    </location>
</feature>
<accession>A0A8J6LGU3</accession>
<feature type="region of interest" description="Disordered" evidence="1">
    <location>
        <begin position="561"/>
        <end position="590"/>
    </location>
</feature>
<dbReference type="PANTHER" id="PTHR47735">
    <property type="entry name" value="POTASSIUM VOLTAGE-GATED CHANNEL SUBFAMILY KQT MEMBER 4"/>
    <property type="match status" value="1"/>
</dbReference>
<evidence type="ECO:0000256" key="1">
    <source>
        <dbReference type="SAM" id="MobiDB-lite"/>
    </source>
</evidence>
<gene>
    <name evidence="2" type="ORF">GEV33_010115</name>
</gene>
<evidence type="ECO:0000313" key="3">
    <source>
        <dbReference type="Proteomes" id="UP000719412"/>
    </source>
</evidence>
<feature type="region of interest" description="Disordered" evidence="1">
    <location>
        <begin position="346"/>
        <end position="366"/>
    </location>
</feature>